<name>A0A645BXW3_9ZZZZ</name>
<reference evidence="2" key="1">
    <citation type="submission" date="2019-08" db="EMBL/GenBank/DDBJ databases">
        <authorList>
            <person name="Kucharzyk K."/>
            <person name="Murdoch R.W."/>
            <person name="Higgins S."/>
            <person name="Loffler F."/>
        </authorList>
    </citation>
    <scope>NUCLEOTIDE SEQUENCE</scope>
</reference>
<sequence>MEVIVLLTPEQLKELYEVDITTVDKYALPDVSQHPFDYSLSQEERMEEMIRVTGGNPYCFRHGDMLIKLEFDDTKPPLQEVFTNFLIRKKSGL</sequence>
<protein>
    <recommendedName>
        <fullName evidence="1">DUF6870 domain-containing protein</fullName>
    </recommendedName>
</protein>
<organism evidence="2">
    <name type="scientific">bioreactor metagenome</name>
    <dbReference type="NCBI Taxonomy" id="1076179"/>
    <lineage>
        <taxon>unclassified sequences</taxon>
        <taxon>metagenomes</taxon>
        <taxon>ecological metagenomes</taxon>
    </lineage>
</organism>
<dbReference type="InterPro" id="IPR049222">
    <property type="entry name" value="DUF6870"/>
</dbReference>
<dbReference type="Pfam" id="PF21757">
    <property type="entry name" value="DUF6870"/>
    <property type="match status" value="1"/>
</dbReference>
<dbReference type="EMBL" id="VSSQ01023260">
    <property type="protein sequence ID" value="MPM70085.1"/>
    <property type="molecule type" value="Genomic_DNA"/>
</dbReference>
<accession>A0A645BXW3</accession>
<feature type="domain" description="DUF6870" evidence="1">
    <location>
        <begin position="17"/>
        <end position="86"/>
    </location>
</feature>
<gene>
    <name evidence="2" type="ORF">SDC9_117037</name>
</gene>
<proteinExistence type="predicted"/>
<dbReference type="AlphaFoldDB" id="A0A645BXW3"/>
<evidence type="ECO:0000313" key="2">
    <source>
        <dbReference type="EMBL" id="MPM70085.1"/>
    </source>
</evidence>
<evidence type="ECO:0000259" key="1">
    <source>
        <dbReference type="Pfam" id="PF21757"/>
    </source>
</evidence>
<comment type="caution">
    <text evidence="2">The sequence shown here is derived from an EMBL/GenBank/DDBJ whole genome shotgun (WGS) entry which is preliminary data.</text>
</comment>